<dbReference type="EMBL" id="AP017470">
    <property type="protein sequence ID" value="BBB32644.1"/>
    <property type="molecule type" value="Genomic_DNA"/>
</dbReference>
<dbReference type="PANTHER" id="PTHR43615">
    <property type="entry name" value="PHOSPHOENOLPYRUVATE SYNTHASE-RELATED"/>
    <property type="match status" value="1"/>
</dbReference>
<accession>A0A7R6PF91</accession>
<protein>
    <submittedName>
        <fullName evidence="2">Phosphoenolpyruvate synthase</fullName>
    </submittedName>
</protein>
<dbReference type="InterPro" id="IPR002192">
    <property type="entry name" value="PPDK_AMP/ATP-bd"/>
</dbReference>
<dbReference type="Gene3D" id="3.40.50.2300">
    <property type="match status" value="1"/>
</dbReference>
<dbReference type="PANTHER" id="PTHR43615:SF1">
    <property type="entry name" value="PPDK_N DOMAIN-CONTAINING PROTEIN"/>
    <property type="match status" value="1"/>
</dbReference>
<proteinExistence type="predicted"/>
<dbReference type="InterPro" id="IPR013815">
    <property type="entry name" value="ATP_grasp_subdomain_1"/>
</dbReference>
<dbReference type="KEGG" id="thyd:TTHT_1107"/>
<organism evidence="2 3">
    <name type="scientific">Thermotomaculum hydrothermale</name>
    <dbReference type="NCBI Taxonomy" id="981385"/>
    <lineage>
        <taxon>Bacteria</taxon>
        <taxon>Pseudomonadati</taxon>
        <taxon>Acidobacteriota</taxon>
        <taxon>Holophagae</taxon>
        <taxon>Thermotomaculales</taxon>
        <taxon>Thermotomaculaceae</taxon>
        <taxon>Thermotomaculum</taxon>
    </lineage>
</organism>
<dbReference type="Pfam" id="PF01326">
    <property type="entry name" value="PPDK_N"/>
    <property type="match status" value="1"/>
</dbReference>
<keyword evidence="2" id="KW-0670">Pyruvate</keyword>
<dbReference type="Proteomes" id="UP000595564">
    <property type="component" value="Chromosome"/>
</dbReference>
<name>A0A7R6PF91_9BACT</name>
<evidence type="ECO:0000259" key="1">
    <source>
        <dbReference type="Pfam" id="PF01326"/>
    </source>
</evidence>
<keyword evidence="3" id="KW-1185">Reference proteome</keyword>
<dbReference type="SUPFAM" id="SSF56059">
    <property type="entry name" value="Glutathione synthetase ATP-binding domain-like"/>
    <property type="match status" value="1"/>
</dbReference>
<dbReference type="Gene3D" id="3.30.1490.20">
    <property type="entry name" value="ATP-grasp fold, A domain"/>
    <property type="match status" value="1"/>
</dbReference>
<gene>
    <name evidence="2" type="ORF">TTHT_1107</name>
</gene>
<dbReference type="GO" id="GO:0016301">
    <property type="term" value="F:kinase activity"/>
    <property type="evidence" value="ECO:0007669"/>
    <property type="project" value="InterPro"/>
</dbReference>
<dbReference type="AlphaFoldDB" id="A0A7R6PF91"/>
<dbReference type="SUPFAM" id="SSF52172">
    <property type="entry name" value="CheY-like"/>
    <property type="match status" value="1"/>
</dbReference>
<reference evidence="2 3" key="1">
    <citation type="journal article" date="2012" name="Extremophiles">
        <title>Thermotomaculum hydrothermale gen. nov., sp. nov., a novel heterotrophic thermophile within the phylum Acidobacteria from a deep-sea hydrothermal vent chimney in the Southern Okinawa Trough.</title>
        <authorList>
            <person name="Izumi H."/>
            <person name="Nunoura T."/>
            <person name="Miyazaki M."/>
            <person name="Mino S."/>
            <person name="Toki T."/>
            <person name="Takai K."/>
            <person name="Sako Y."/>
            <person name="Sawabe T."/>
            <person name="Nakagawa S."/>
        </authorList>
    </citation>
    <scope>NUCLEOTIDE SEQUENCE [LARGE SCALE GENOMIC DNA]</scope>
    <source>
        <strain evidence="2 3">AC55</strain>
    </source>
</reference>
<dbReference type="RefSeq" id="WP_201328997.1">
    <property type="nucleotide sequence ID" value="NZ_AP017470.1"/>
</dbReference>
<feature type="domain" description="Pyruvate phosphate dikinase AMP/ATP-binding" evidence="1">
    <location>
        <begin position="428"/>
        <end position="795"/>
    </location>
</feature>
<dbReference type="GO" id="GO:0005524">
    <property type="term" value="F:ATP binding"/>
    <property type="evidence" value="ECO:0007669"/>
    <property type="project" value="InterPro"/>
</dbReference>
<evidence type="ECO:0000313" key="2">
    <source>
        <dbReference type="EMBL" id="BBB32644.1"/>
    </source>
</evidence>
<dbReference type="InterPro" id="IPR011006">
    <property type="entry name" value="CheY-like_superfamily"/>
</dbReference>
<evidence type="ECO:0000313" key="3">
    <source>
        <dbReference type="Proteomes" id="UP000595564"/>
    </source>
</evidence>
<sequence>MFFKNYFSSKADKFYNLMKYHVQDVLLVASPYDAYILEEDGALTKRIFNDFLELDLHYIPRITRVFSAKEALSVLKNNSYDLVITMPRLSEMTPIEFGKKVKEIKDDLPVVLLTYFPVEKDVLILVREKKYIDKIFYWMGDSKLFLAIIKYIEDKKNADRDTELGVNVILVVEDSPRYYSFFLPLIYTEILKQTRKIIKDSINESDVIFRVKARPKILTAETFEDAIKIYEKYKKNLLGIISDVQYPKGGRLDKEAGFELVKKVKSEVKDLSVILQSSNLENKKVAKKLGVDFFHKHSKNMVGQLRKYILKDFGFGDFVFKFPNGRVIDRAKTLEEFAEKILNIPDESVLYHASHNHFSVWFRARTQFEIAEVLRPKSIEDFKDAMEIKKFLRDTIVNFLKHKKQSSVISLQALSDAESTIFVKIGDESLGGKARGLSFIQAVLSETGFEERFSDVDIKVPFSTVLATDIYEDFMNKNKLLDRAFEIESDEEIKYLFLNAKLPKGVEKDLIKLLKKLKTPIAVRSSSIFEDSQTLSFAGVYKTYMLANNEQTLEHRLANLIASIKLVYASVFSSVAKKFIKNTNYNLGEEKMAVLIQKVVGKNYGKYFFPTISGVAQSYNYYPVSSLKPEDGVVYLAFGLGRIIEESNFIKRISPKNPLVDPVCVTPEECLKNSQKYFYALNLEESEFDAKKGELSGLERLKVSKFEKNEALNFVSQYYLPEENMLSDFEKPGAKRVLTFKHFLSDRFFPFSQLISELLTISSEAIGEASEIEFAINLNRDKNHQFFLLQNKPLASGSGIGMVLIGKKEIENSLCFSNEVLGNGIFNNLRHIIVVSPERFNRKHTVEIADEIAKLNAEFKENREHYILIVPGRLGSSNPLNGIPVNFNDISNAQVIVEYTKEDFRVEPSKGNHFFQKMLASKIAYFYIDHLNKEQRLDWDFIKKLNILNKTKYLDVYSSDLPFITKIDGKKGIGLIKKPV</sequence>
<dbReference type="InterPro" id="IPR051549">
    <property type="entry name" value="PEP_Utilizing_Enz"/>
</dbReference>